<evidence type="ECO:0000313" key="4">
    <source>
        <dbReference type="Proteomes" id="UP001374893"/>
    </source>
</evidence>
<keyword evidence="1" id="KW-0378">Hydrolase</keyword>
<dbReference type="EMBL" id="AP024702">
    <property type="protein sequence ID" value="BCX47900.1"/>
    <property type="molecule type" value="Genomic_DNA"/>
</dbReference>
<proteinExistence type="predicted"/>
<evidence type="ECO:0000313" key="3">
    <source>
        <dbReference type="EMBL" id="BCX47900.1"/>
    </source>
</evidence>
<dbReference type="InterPro" id="IPR036514">
    <property type="entry name" value="SGNH_hydro_sf"/>
</dbReference>
<dbReference type="PANTHER" id="PTHR31988">
    <property type="entry name" value="ESTERASE, PUTATIVE (DUF303)-RELATED"/>
    <property type="match status" value="1"/>
</dbReference>
<feature type="domain" description="Sialate O-acetylesterase" evidence="2">
    <location>
        <begin position="1"/>
        <end position="229"/>
    </location>
</feature>
<dbReference type="InterPro" id="IPR005181">
    <property type="entry name" value="SASA"/>
</dbReference>
<evidence type="ECO:0000259" key="2">
    <source>
        <dbReference type="Pfam" id="PF03629"/>
    </source>
</evidence>
<dbReference type="SUPFAM" id="SSF52266">
    <property type="entry name" value="SGNH hydrolase"/>
    <property type="match status" value="1"/>
</dbReference>
<dbReference type="Pfam" id="PF03629">
    <property type="entry name" value="SASA"/>
    <property type="match status" value="1"/>
</dbReference>
<organism evidence="3 4">
    <name type="scientific">Haloferula helveola</name>
    <dbReference type="NCBI Taxonomy" id="490095"/>
    <lineage>
        <taxon>Bacteria</taxon>
        <taxon>Pseudomonadati</taxon>
        <taxon>Verrucomicrobiota</taxon>
        <taxon>Verrucomicrobiia</taxon>
        <taxon>Verrucomicrobiales</taxon>
        <taxon>Verrucomicrobiaceae</taxon>
        <taxon>Haloferula</taxon>
    </lineage>
</organism>
<sequence length="232" mass="25554">MGQSNMAGFGCIRADDPWQADDFDPVPGVLVLGGQAKLKDSKRRGSIRWRPASHPLHLNQRSAGFGLGLPFAVELRKETPGHSVGLIPCAWGGAPIQSLGPGSPSFQNTVRRARYAERFGVLRAVLWHQGETDALDPADSAAHADRLRGLMHAMRGELDQPDLPFLIGDLAEPTRPNIDHERVRQGLRAVAEEDRGSRFVEAAGLEKVDSVHFGRDALIEFGRRYAQAWRQR</sequence>
<gene>
    <name evidence="3" type="ORF">HAHE_18080</name>
</gene>
<keyword evidence="4" id="KW-1185">Reference proteome</keyword>
<evidence type="ECO:0000256" key="1">
    <source>
        <dbReference type="ARBA" id="ARBA00022801"/>
    </source>
</evidence>
<dbReference type="PANTHER" id="PTHR31988:SF19">
    <property type="entry name" value="9-O-ACETYL-N-ACETYLNEURAMINIC ACID DEACETYLASE-RELATED"/>
    <property type="match status" value="1"/>
</dbReference>
<reference evidence="3 4" key="1">
    <citation type="submission" date="2021-06" db="EMBL/GenBank/DDBJ databases">
        <title>Complete genome of Haloferula helveola possessing various polysaccharide degrading enzymes.</title>
        <authorList>
            <person name="Takami H."/>
            <person name="Huang C."/>
            <person name="Hamasaki K."/>
        </authorList>
    </citation>
    <scope>NUCLEOTIDE SEQUENCE [LARGE SCALE GENOMIC DNA]</scope>
    <source>
        <strain evidence="3 4">CN-1</strain>
    </source>
</reference>
<name>A0ABN6H8V0_9BACT</name>
<accession>A0ABN6H8V0</accession>
<dbReference type="Proteomes" id="UP001374893">
    <property type="component" value="Chromosome"/>
</dbReference>
<dbReference type="InterPro" id="IPR052940">
    <property type="entry name" value="Carb_Esterase_6"/>
</dbReference>
<protein>
    <recommendedName>
        <fullName evidence="2">Sialate O-acetylesterase domain-containing protein</fullName>
    </recommendedName>
</protein>
<dbReference type="Gene3D" id="3.40.50.1110">
    <property type="entry name" value="SGNH hydrolase"/>
    <property type="match status" value="1"/>
</dbReference>